<feature type="non-terminal residue" evidence="1">
    <location>
        <position position="1"/>
    </location>
</feature>
<organism evidence="1">
    <name type="scientific">marine sediment metagenome</name>
    <dbReference type="NCBI Taxonomy" id="412755"/>
    <lineage>
        <taxon>unclassified sequences</taxon>
        <taxon>metagenomes</taxon>
        <taxon>ecological metagenomes</taxon>
    </lineage>
</organism>
<comment type="caution">
    <text evidence="1">The sequence shown here is derived from an EMBL/GenBank/DDBJ whole genome shotgun (WGS) entry which is preliminary data.</text>
</comment>
<gene>
    <name evidence="1" type="ORF">S12H4_08073</name>
</gene>
<proteinExistence type="predicted"/>
<protein>
    <submittedName>
        <fullName evidence="1">Uncharacterized protein</fullName>
    </submittedName>
</protein>
<sequence length="36" mass="4212">PILKAILYTKKVLSFEQTTNNYLLSTNLKNRLKETD</sequence>
<name>X1Q4B6_9ZZZZ</name>
<accession>X1Q4B6</accession>
<reference evidence="1" key="1">
    <citation type="journal article" date="2014" name="Front. Microbiol.">
        <title>High frequency of phylogenetically diverse reductive dehalogenase-homologous genes in deep subseafloor sedimentary metagenomes.</title>
        <authorList>
            <person name="Kawai M."/>
            <person name="Futagami T."/>
            <person name="Toyoda A."/>
            <person name="Takaki Y."/>
            <person name="Nishi S."/>
            <person name="Hori S."/>
            <person name="Arai W."/>
            <person name="Tsubouchi T."/>
            <person name="Morono Y."/>
            <person name="Uchiyama I."/>
            <person name="Ito T."/>
            <person name="Fujiyama A."/>
            <person name="Inagaki F."/>
            <person name="Takami H."/>
        </authorList>
    </citation>
    <scope>NUCLEOTIDE SEQUENCE</scope>
    <source>
        <strain evidence="1">Expedition CK06-06</strain>
    </source>
</reference>
<dbReference type="EMBL" id="BARW01003075">
    <property type="protein sequence ID" value="GAI63058.1"/>
    <property type="molecule type" value="Genomic_DNA"/>
</dbReference>
<evidence type="ECO:0000313" key="1">
    <source>
        <dbReference type="EMBL" id="GAI63058.1"/>
    </source>
</evidence>
<dbReference type="AlphaFoldDB" id="X1Q4B6"/>